<dbReference type="Proteomes" id="UP000653797">
    <property type="component" value="Unassembled WGS sequence"/>
</dbReference>
<reference evidence="1" key="1">
    <citation type="submission" date="2020-09" db="EMBL/GenBank/DDBJ databases">
        <authorList>
            <person name="Kim M.K."/>
        </authorList>
    </citation>
    <scope>NUCLEOTIDE SEQUENCE</scope>
    <source>
        <strain evidence="1">BT704</strain>
    </source>
</reference>
<sequence length="187" mass="21930">MIESIKNYVHSNSVPLFECDSQVPLKAIFDKQGFSFSKEASEKYALVKNRPHLYVAYTDLKERFYYVGKSFQAGGRWKKQHAYHLGTLAHHLLGTIRYDDQNHQHWIKSWMDIETVQTELEPYSIYLKGNVFISFVPFELYSNTALTDPLDKPGMKDINKSIERQLIESYRREGYTLLNVHHNILPI</sequence>
<dbReference type="RefSeq" id="WP_191038135.1">
    <property type="nucleotide sequence ID" value="NZ_JACXAA010000002.1"/>
</dbReference>
<proteinExistence type="predicted"/>
<dbReference type="EMBL" id="JACXAA010000002">
    <property type="protein sequence ID" value="MBD2752499.1"/>
    <property type="molecule type" value="Genomic_DNA"/>
</dbReference>
<evidence type="ECO:0000313" key="2">
    <source>
        <dbReference type="Proteomes" id="UP000653797"/>
    </source>
</evidence>
<name>A0A927GCB7_9BACT</name>
<dbReference type="AlphaFoldDB" id="A0A927GCB7"/>
<gene>
    <name evidence="1" type="ORF">IC230_06335</name>
</gene>
<evidence type="ECO:0000313" key="1">
    <source>
        <dbReference type="EMBL" id="MBD2752499.1"/>
    </source>
</evidence>
<keyword evidence="2" id="KW-1185">Reference proteome</keyword>
<comment type="caution">
    <text evidence="1">The sequence shown here is derived from an EMBL/GenBank/DDBJ whole genome shotgun (WGS) entry which is preliminary data.</text>
</comment>
<organism evidence="1 2">
    <name type="scientific">Spirosoma validum</name>
    <dbReference type="NCBI Taxonomy" id="2771355"/>
    <lineage>
        <taxon>Bacteria</taxon>
        <taxon>Pseudomonadati</taxon>
        <taxon>Bacteroidota</taxon>
        <taxon>Cytophagia</taxon>
        <taxon>Cytophagales</taxon>
        <taxon>Cytophagaceae</taxon>
        <taxon>Spirosoma</taxon>
    </lineage>
</organism>
<protein>
    <submittedName>
        <fullName evidence="1">Uncharacterized protein</fullName>
    </submittedName>
</protein>
<accession>A0A927GCB7</accession>